<dbReference type="OMA" id="EGESTHC"/>
<dbReference type="EMBL" id="KB007883">
    <property type="protein sequence ID" value="ELR22504.1"/>
    <property type="molecule type" value="Genomic_DNA"/>
</dbReference>
<dbReference type="InterPro" id="IPR019410">
    <property type="entry name" value="Methyltransf_16"/>
</dbReference>
<evidence type="ECO:0000313" key="1">
    <source>
        <dbReference type="EMBL" id="ELR22504.1"/>
    </source>
</evidence>
<dbReference type="Proteomes" id="UP000011083">
    <property type="component" value="Unassembled WGS sequence"/>
</dbReference>
<evidence type="ECO:0000313" key="2">
    <source>
        <dbReference type="Proteomes" id="UP000011083"/>
    </source>
</evidence>
<dbReference type="VEuPathDB" id="AmoebaDB:ACA1_141940"/>
<keyword evidence="2" id="KW-1185">Reference proteome</keyword>
<dbReference type="AlphaFoldDB" id="L8HAE3"/>
<dbReference type="PANTHER" id="PTHR14614:SF130">
    <property type="entry name" value="PROTEIN-LYSINE N-METHYLTRANSFERASE EEF2KMT"/>
    <property type="match status" value="1"/>
</dbReference>
<proteinExistence type="predicted"/>
<protein>
    <submittedName>
        <fullName evidence="1">Uncharacterized protein</fullName>
    </submittedName>
</protein>
<dbReference type="Pfam" id="PF10294">
    <property type="entry name" value="Methyltransf_16"/>
    <property type="match status" value="1"/>
</dbReference>
<gene>
    <name evidence="1" type="ORF">ACA1_141940</name>
</gene>
<dbReference type="OrthoDB" id="194386at2759"/>
<reference evidence="1 2" key="1">
    <citation type="journal article" date="2013" name="Genome Biol.">
        <title>Genome of Acanthamoeba castellanii highlights extensive lateral gene transfer and early evolution of tyrosine kinase signaling.</title>
        <authorList>
            <person name="Clarke M."/>
            <person name="Lohan A.J."/>
            <person name="Liu B."/>
            <person name="Lagkouvardos I."/>
            <person name="Roy S."/>
            <person name="Zafar N."/>
            <person name="Bertelli C."/>
            <person name="Schilde C."/>
            <person name="Kianianmomeni A."/>
            <person name="Burglin T.R."/>
            <person name="Frech C."/>
            <person name="Turcotte B."/>
            <person name="Kopec K.O."/>
            <person name="Synnott J.M."/>
            <person name="Choo C."/>
            <person name="Paponov I."/>
            <person name="Finkler A."/>
            <person name="Soon Heng Tan C."/>
            <person name="Hutchins A.P."/>
            <person name="Weinmeier T."/>
            <person name="Rattei T."/>
            <person name="Chu J.S."/>
            <person name="Gimenez G."/>
            <person name="Irimia M."/>
            <person name="Rigden D.J."/>
            <person name="Fitzpatrick D.A."/>
            <person name="Lorenzo-Morales J."/>
            <person name="Bateman A."/>
            <person name="Chiu C.H."/>
            <person name="Tang P."/>
            <person name="Hegemann P."/>
            <person name="Fromm H."/>
            <person name="Raoult D."/>
            <person name="Greub G."/>
            <person name="Miranda-Saavedra D."/>
            <person name="Chen N."/>
            <person name="Nash P."/>
            <person name="Ginger M.L."/>
            <person name="Horn M."/>
            <person name="Schaap P."/>
            <person name="Caler L."/>
            <person name="Loftus B."/>
        </authorList>
    </citation>
    <scope>NUCLEOTIDE SEQUENCE [LARGE SCALE GENOMIC DNA]</scope>
    <source>
        <strain evidence="1 2">Neff</strain>
    </source>
</reference>
<accession>L8HAE3</accession>
<sequence>MEERSVPEWVYRLRRDYRAMLPAASLVARVRNEADAGGGGGCVISPERQELIYNEVVRDAVCVRFPPSFAFRKRFLKALLDVIQEQDEEVFEPLLETYMELLQAREERFDAPTGLALLEACYKTYSFMVGDEEKTITIKIAQEFHVVGLAEWEAGDKVCLELGSGIGLTGLVLGAVGPKQVVFTDYLEDPVLANLRLNMNVEQLDWQDFSEEQLAVYRPDYIIAADVLYDPGLVDACLKVVSQVLERNPACVALIASTIRNENTFAHFLAQAPAMGLAVTTAQLHASPPALVDTLPFSLPPPSALFTAAADAPPSPQLQLPRLFPYVRENKTIIINAIRRRERSEQQ</sequence>
<dbReference type="InterPro" id="IPR029063">
    <property type="entry name" value="SAM-dependent_MTases_sf"/>
</dbReference>
<dbReference type="STRING" id="1257118.L8HAE3"/>
<dbReference type="RefSeq" id="XP_004349592.1">
    <property type="nucleotide sequence ID" value="XM_004349542.1"/>
</dbReference>
<dbReference type="KEGG" id="acan:ACA1_141940"/>
<dbReference type="Gene3D" id="3.40.50.150">
    <property type="entry name" value="Vaccinia Virus protein VP39"/>
    <property type="match status" value="1"/>
</dbReference>
<dbReference type="GeneID" id="14923431"/>
<name>L8HAE3_ACACF</name>
<dbReference type="PANTHER" id="PTHR14614">
    <property type="entry name" value="HEPATOCELLULAR CARCINOMA-ASSOCIATED ANTIGEN"/>
    <property type="match status" value="1"/>
</dbReference>
<dbReference type="SUPFAM" id="SSF53335">
    <property type="entry name" value="S-adenosyl-L-methionine-dependent methyltransferases"/>
    <property type="match status" value="1"/>
</dbReference>
<organism evidence="1 2">
    <name type="scientific">Acanthamoeba castellanii (strain ATCC 30010 / Neff)</name>
    <dbReference type="NCBI Taxonomy" id="1257118"/>
    <lineage>
        <taxon>Eukaryota</taxon>
        <taxon>Amoebozoa</taxon>
        <taxon>Discosea</taxon>
        <taxon>Longamoebia</taxon>
        <taxon>Centramoebida</taxon>
        <taxon>Acanthamoebidae</taxon>
        <taxon>Acanthamoeba</taxon>
    </lineage>
</organism>